<evidence type="ECO:0000256" key="5">
    <source>
        <dbReference type="ARBA" id="ARBA00023152"/>
    </source>
</evidence>
<dbReference type="CDD" id="cd16011">
    <property type="entry name" value="iPGM_like"/>
    <property type="match status" value="1"/>
</dbReference>
<keyword evidence="5" id="KW-0324">Glycolysis</keyword>
<comment type="pathway">
    <text evidence="3">Carbohydrate degradation.</text>
</comment>
<dbReference type="Gene3D" id="3.30.70.2130">
    <property type="entry name" value="Metalloenzyme domain"/>
    <property type="match status" value="1"/>
</dbReference>
<dbReference type="GO" id="GO:0004619">
    <property type="term" value="F:phosphoglycerate mutase activity"/>
    <property type="evidence" value="ECO:0007669"/>
    <property type="project" value="UniProtKB-EC"/>
</dbReference>
<dbReference type="NCBIfam" id="TIGR02535">
    <property type="entry name" value="hyp_Hser_kinase"/>
    <property type="match status" value="1"/>
</dbReference>
<comment type="function">
    <text evidence="2">Catalyzes the interconversion of 2-phosphoglycerate and 3-phosphoglycerate.</text>
</comment>
<dbReference type="InterPro" id="IPR017850">
    <property type="entry name" value="Alkaline_phosphatase_core_sf"/>
</dbReference>
<evidence type="ECO:0000313" key="9">
    <source>
        <dbReference type="Proteomes" id="UP000536179"/>
    </source>
</evidence>
<dbReference type="Gene3D" id="3.40.720.10">
    <property type="entry name" value="Alkaline Phosphatase, subunit A"/>
    <property type="match status" value="1"/>
</dbReference>
<dbReference type="EMBL" id="JACHXU010000018">
    <property type="protein sequence ID" value="MBB3208772.1"/>
    <property type="molecule type" value="Genomic_DNA"/>
</dbReference>
<reference evidence="8 9" key="1">
    <citation type="submission" date="2020-08" db="EMBL/GenBank/DDBJ databases">
        <title>Genomic Encyclopedia of Type Strains, Phase III (KMG-III): the genomes of soil and plant-associated and newly described type strains.</title>
        <authorList>
            <person name="Whitman W."/>
        </authorList>
    </citation>
    <scope>NUCLEOTIDE SEQUENCE [LARGE SCALE GENOMIC DNA]</scope>
    <source>
        <strain evidence="8 9">CECT 8075</strain>
    </source>
</reference>
<keyword evidence="9" id="KW-1185">Reference proteome</keyword>
<dbReference type="GO" id="GO:0006096">
    <property type="term" value="P:glycolytic process"/>
    <property type="evidence" value="ECO:0007669"/>
    <property type="project" value="UniProtKB-KW"/>
</dbReference>
<feature type="domain" description="Metalloenzyme" evidence="7">
    <location>
        <begin position="1"/>
        <end position="383"/>
    </location>
</feature>
<keyword evidence="6 8" id="KW-0413">Isomerase</keyword>
<dbReference type="Pfam" id="PF01676">
    <property type="entry name" value="Metalloenzyme"/>
    <property type="match status" value="1"/>
</dbReference>
<dbReference type="InterPro" id="IPR023665">
    <property type="entry name" value="ApgAM_prokaryotes"/>
</dbReference>
<dbReference type="NCBIfam" id="TIGR00306">
    <property type="entry name" value="apgM"/>
    <property type="match status" value="1"/>
</dbReference>
<dbReference type="InterPro" id="IPR006124">
    <property type="entry name" value="Metalloenzyme"/>
</dbReference>
<dbReference type="PIRSF" id="PIRSF006392">
    <property type="entry name" value="IPGAM_arch"/>
    <property type="match status" value="1"/>
</dbReference>
<dbReference type="InterPro" id="IPR042253">
    <property type="entry name" value="Pglycerate_mutase_ApgM_sf"/>
</dbReference>
<dbReference type="EC" id="5.4.2.12" evidence="8"/>
<dbReference type="GO" id="GO:0046872">
    <property type="term" value="F:metal ion binding"/>
    <property type="evidence" value="ECO:0007669"/>
    <property type="project" value="InterPro"/>
</dbReference>
<dbReference type="RefSeq" id="WP_184306921.1">
    <property type="nucleotide sequence ID" value="NZ_JACHXU010000018.1"/>
</dbReference>
<accession>A0A7W5E3R5</accession>
<dbReference type="PANTHER" id="PTHR31209:SF4">
    <property type="entry name" value="2,3-BISPHOSPHOGLYCERATE-INDEPENDENT PHOSPHOGLYCERATE MUTASE"/>
    <property type="match status" value="1"/>
</dbReference>
<comment type="caution">
    <text evidence="8">The sequence shown here is derived from an EMBL/GenBank/DDBJ whole genome shotgun (WGS) entry which is preliminary data.</text>
</comment>
<comment type="catalytic activity">
    <reaction evidence="1">
        <text>(2R)-2-phosphoglycerate = (2R)-3-phosphoglycerate</text>
        <dbReference type="Rhea" id="RHEA:15901"/>
        <dbReference type="ChEBI" id="CHEBI:58272"/>
        <dbReference type="ChEBI" id="CHEBI:58289"/>
        <dbReference type="EC" id="5.4.2.12"/>
    </reaction>
</comment>
<dbReference type="NCBIfam" id="NF003242">
    <property type="entry name" value="PRK04200.1"/>
    <property type="match status" value="1"/>
</dbReference>
<organism evidence="8 9">
    <name type="scientific">Aporhodopirellula rubra</name>
    <dbReference type="NCBI Taxonomy" id="980271"/>
    <lineage>
        <taxon>Bacteria</taxon>
        <taxon>Pseudomonadati</taxon>
        <taxon>Planctomycetota</taxon>
        <taxon>Planctomycetia</taxon>
        <taxon>Pirellulales</taxon>
        <taxon>Pirellulaceae</taxon>
        <taxon>Aporhodopirellula</taxon>
    </lineage>
</organism>
<dbReference type="Pfam" id="PF10143">
    <property type="entry name" value="PhosphMutase"/>
    <property type="match status" value="1"/>
</dbReference>
<name>A0A7W5E3R5_9BACT</name>
<dbReference type="SUPFAM" id="SSF53649">
    <property type="entry name" value="Alkaline phosphatase-like"/>
    <property type="match status" value="1"/>
</dbReference>
<dbReference type="Proteomes" id="UP000536179">
    <property type="component" value="Unassembled WGS sequence"/>
</dbReference>
<dbReference type="PANTHER" id="PTHR31209">
    <property type="entry name" value="COFACTOR-INDEPENDENT PHOSPHOGLYCERATE MUTASE"/>
    <property type="match status" value="1"/>
</dbReference>
<protein>
    <submittedName>
        <fullName evidence="8">2,3-bisphosphoglycerate-independent phosphoglycerate mutase</fullName>
        <ecNumber evidence="8">5.4.2.12</ecNumber>
    </submittedName>
</protein>
<dbReference type="InterPro" id="IPR004456">
    <property type="entry name" value="Pglycerate_mutase_ApgM"/>
</dbReference>
<proteinExistence type="inferred from homology"/>
<gene>
    <name evidence="8" type="ORF">FHS27_004605</name>
</gene>
<evidence type="ECO:0000256" key="2">
    <source>
        <dbReference type="ARBA" id="ARBA00002315"/>
    </source>
</evidence>
<sequence length="414" mass="43956">MKYVIIIPDGCADEPLESLGGKTPLQAANVPTMDAIATAGCVGVTDNTPIDFPAGSEVANMCLLGYDPNEFFTGRAPIEAAATGIQLGPHDCAIRCNLVTVEDQIMVDFTASHISTEDATALLEELNTKLLGGDHPAIAPDLAARLKFVPGVSYRNLLIYRGDTEHPSPFTPSTRTSAPHDLTDLSVTDDFPRGPGSDVLVALMNASAEIMAKHPINAARSAAGKKVATNVWLWGSGGAPGLPTFNERYGLQGVMITAVDLLRGLAAIAGWDRIEVEGATGYLDTNYAGKGAAAVEALEKYDIVCVHIEAPDEASHEGRADAKVEALGQIDEHIVAPLWNAVRDRDDARILILPDHPTFCRTKKHTHGPVPLVMAGHGVKADDAKAYDETTAVASGLTFDPGWTMMDRFLKGND</sequence>
<evidence type="ECO:0000313" key="8">
    <source>
        <dbReference type="EMBL" id="MBB3208772.1"/>
    </source>
</evidence>
<evidence type="ECO:0000259" key="7">
    <source>
        <dbReference type="Pfam" id="PF01676"/>
    </source>
</evidence>
<evidence type="ECO:0000256" key="4">
    <source>
        <dbReference type="ARBA" id="ARBA00005524"/>
    </source>
</evidence>
<evidence type="ECO:0000256" key="3">
    <source>
        <dbReference type="ARBA" id="ARBA00004921"/>
    </source>
</evidence>
<evidence type="ECO:0000256" key="1">
    <source>
        <dbReference type="ARBA" id="ARBA00000370"/>
    </source>
</evidence>
<dbReference type="AlphaFoldDB" id="A0A7W5E3R5"/>
<comment type="similarity">
    <text evidence="4">Belongs to the BPG-independent phosphoglycerate mutase family. A-PGAM subfamily.</text>
</comment>
<evidence type="ECO:0000256" key="6">
    <source>
        <dbReference type="ARBA" id="ARBA00023235"/>
    </source>
</evidence>